<dbReference type="Pfam" id="PF13432">
    <property type="entry name" value="TPR_16"/>
    <property type="match status" value="2"/>
</dbReference>
<dbReference type="AlphaFoldDB" id="A0A7K3WHX3"/>
<dbReference type="InterPro" id="IPR011990">
    <property type="entry name" value="TPR-like_helical_dom_sf"/>
</dbReference>
<proteinExistence type="predicted"/>
<accession>A0A7K3WHX3</accession>
<dbReference type="SMART" id="SM00028">
    <property type="entry name" value="TPR"/>
    <property type="match status" value="3"/>
</dbReference>
<name>A0A7K3WHX3_9ACTN</name>
<comment type="caution">
    <text evidence="1">The sequence shown here is derived from an EMBL/GenBank/DDBJ whole genome shotgun (WGS) entry which is preliminary data.</text>
</comment>
<dbReference type="SUPFAM" id="SSF48452">
    <property type="entry name" value="TPR-like"/>
    <property type="match status" value="2"/>
</dbReference>
<keyword evidence="2" id="KW-1185">Reference proteome</keyword>
<dbReference type="EMBL" id="JAAGWK010000028">
    <property type="protein sequence ID" value="NEL56017.1"/>
    <property type="molecule type" value="Genomic_DNA"/>
</dbReference>
<dbReference type="Proteomes" id="UP000470470">
    <property type="component" value="Unassembled WGS sequence"/>
</dbReference>
<gene>
    <name evidence="1" type="ORF">G1H19_18750</name>
</gene>
<reference evidence="1 2" key="1">
    <citation type="submission" date="2020-02" db="EMBL/GenBank/DDBJ databases">
        <title>The whole genome sequence of CPCC 205119.</title>
        <authorList>
            <person name="Jiang Z."/>
        </authorList>
    </citation>
    <scope>NUCLEOTIDE SEQUENCE [LARGE SCALE GENOMIC DNA]</scope>
    <source>
        <strain evidence="1 2">CPCC 205119</strain>
    </source>
</reference>
<evidence type="ECO:0000313" key="2">
    <source>
        <dbReference type="Proteomes" id="UP000470470"/>
    </source>
</evidence>
<protein>
    <submittedName>
        <fullName evidence="1">Tetratricopeptide repeat protein</fullName>
    </submittedName>
</protein>
<organism evidence="1 2">
    <name type="scientific">Goekera deserti</name>
    <dbReference type="NCBI Taxonomy" id="2497753"/>
    <lineage>
        <taxon>Bacteria</taxon>
        <taxon>Bacillati</taxon>
        <taxon>Actinomycetota</taxon>
        <taxon>Actinomycetes</taxon>
        <taxon>Geodermatophilales</taxon>
        <taxon>Geodermatophilaceae</taxon>
        <taxon>Goekera</taxon>
    </lineage>
</organism>
<sequence>MTMRRRTAIAAVLAGALLLVVSVGGWYTVVHDGQATTADAPVAPAADAVDPLTAAITAAQQRLDEVPGDWVTWAQLGSAYVEQARISADPSYYELADGALAQSLTLRPDGNDAALTGQGALANARHDFGAAADLATRALEINSYSATAWGVLTDARTQLGDLTGAGEAVQRMVELRPGVASFTRVSYDAELRGDLPGARAALEQALAIAQDGGDEAYCRTYLAALAFSTGDLDGAAEQVTAGLRTAPTSPELLLVQARVDAARGDTDAALAGFRSVVDARPLPEHLVEYGEYLESLGRLDEARQQYALVTTVQQLFAGNGVTDDLSTALFAADHGDPAAAVAAATTEYGRRQNTDSQNALAWALHAAGRDAEALPLAQQSTSTGRESALFLYHRGTIEAALGMTAEARASLGRALDVNPYFSPLHAPRAQALLDSLGGRP</sequence>
<evidence type="ECO:0000313" key="1">
    <source>
        <dbReference type="EMBL" id="NEL56017.1"/>
    </source>
</evidence>
<dbReference type="InterPro" id="IPR019734">
    <property type="entry name" value="TPR_rpt"/>
</dbReference>
<dbReference type="PANTHER" id="PTHR44998:SF1">
    <property type="entry name" value="UDP-N-ACETYLGLUCOSAMINE--PEPTIDE N-ACETYLGLUCOSAMINYLTRANSFERASE 110 KDA SUBUNIT"/>
    <property type="match status" value="1"/>
</dbReference>
<dbReference type="PANTHER" id="PTHR44998">
    <property type="match status" value="1"/>
</dbReference>
<dbReference type="Gene3D" id="1.25.40.10">
    <property type="entry name" value="Tetratricopeptide repeat domain"/>
    <property type="match status" value="3"/>
</dbReference>